<dbReference type="InterPro" id="IPR000868">
    <property type="entry name" value="Isochorismatase-like_dom"/>
</dbReference>
<dbReference type="KEGG" id="faa:HMPREF0389_00679"/>
<gene>
    <name evidence="9" type="ordered locus">HMPREF0389_00679</name>
</gene>
<evidence type="ECO:0000256" key="3">
    <source>
        <dbReference type="ARBA" id="ARBA00022723"/>
    </source>
</evidence>
<keyword evidence="2" id="KW-0662">Pyridine nucleotide biosynthesis</keyword>
<comment type="pathway">
    <text evidence="5">Cofactor biosynthesis; nicotinate biosynthesis; nicotinate from nicotinamide: step 1/1.</text>
</comment>
<dbReference type="EMBL" id="CP002390">
    <property type="protein sequence ID" value="EFE28759.1"/>
    <property type="molecule type" value="Genomic_DNA"/>
</dbReference>
<dbReference type="PANTHER" id="PTHR11080:SF2">
    <property type="entry name" value="LD05707P"/>
    <property type="match status" value="1"/>
</dbReference>
<keyword evidence="10" id="KW-1185">Reference proteome</keyword>
<sequence length="171" mass="19042">MDMMKLLVVVDVQNDFVDGALGTKEAVEIIPYVREKVENFLGEVVYTMDTHDENYLLTQEGNKLPVKHCLKGSQGWQLREGIYRENSKIFEKIGFGSTDLVDYISVLGKTVESVEFVGICTDICVVSNAILLKAHFPELPIIVDSKGCAGVTPQTHQSALETMKMCQIEVI</sequence>
<name>D6GPQ6_FILAD</name>
<reference evidence="10" key="1">
    <citation type="submission" date="2010-12" db="EMBL/GenBank/DDBJ databases">
        <title>The genome sequence of Filifactor alocis strain ATCC 35896.</title>
        <authorList>
            <consortium name="The Broad Institute Genome Sequencing Platform"/>
            <person name="Ward D."/>
            <person name="Earl A."/>
            <person name="Feldgarden M."/>
            <person name="Young S.K."/>
            <person name="Gargeya S."/>
            <person name="Zeng Q."/>
            <person name="Alvarado L."/>
            <person name="Berlin A."/>
            <person name="Bochicchio J."/>
            <person name="Chapman S.B."/>
            <person name="Chen Z."/>
            <person name="Freedman E."/>
            <person name="Gellesch M."/>
            <person name="Goldberg J."/>
            <person name="Griggs A."/>
            <person name="Gujja S."/>
            <person name="Heilman E."/>
            <person name="Heiman D."/>
            <person name="Howarth C."/>
            <person name="Mehta T."/>
            <person name="Neiman D."/>
            <person name="Pearson M."/>
            <person name="Roberts A."/>
            <person name="Saif S."/>
            <person name="Shea T."/>
            <person name="Shenoy N."/>
            <person name="Sisk P."/>
            <person name="Stolte C."/>
            <person name="Sykes S."/>
            <person name="White J."/>
            <person name="Yandava C."/>
            <person name="Izard J."/>
            <person name="Blanton J.M."/>
            <person name="Baranova O.V."/>
            <person name="Tanner A.C."/>
            <person name="Dewhirst F.E."/>
            <person name="Haas B."/>
            <person name="Nusbaum C."/>
            <person name="Birren B."/>
        </authorList>
    </citation>
    <scope>NUCLEOTIDE SEQUENCE [LARGE SCALE GENOMIC DNA]</scope>
    <source>
        <strain evidence="10">ATCC 35896 / D40 B5</strain>
    </source>
</reference>
<dbReference type="Gene3D" id="3.40.50.850">
    <property type="entry name" value="Isochorismatase-like"/>
    <property type="match status" value="1"/>
</dbReference>
<dbReference type="STRING" id="546269.HMPREF0389_00679"/>
<feature type="domain" description="Isochorismatase-like" evidence="8">
    <location>
        <begin position="6"/>
        <end position="170"/>
    </location>
</feature>
<evidence type="ECO:0000313" key="10">
    <source>
        <dbReference type="Proteomes" id="UP000007468"/>
    </source>
</evidence>
<evidence type="ECO:0000256" key="4">
    <source>
        <dbReference type="ARBA" id="ARBA00022801"/>
    </source>
</evidence>
<dbReference type="PANTHER" id="PTHR11080">
    <property type="entry name" value="PYRAZINAMIDASE/NICOTINAMIDASE"/>
    <property type="match status" value="1"/>
</dbReference>
<dbReference type="InterPro" id="IPR036380">
    <property type="entry name" value="Isochorismatase-like_sf"/>
</dbReference>
<dbReference type="InterPro" id="IPR052347">
    <property type="entry name" value="Isochorismatase_Nicotinamidase"/>
</dbReference>
<dbReference type="GO" id="GO:0019363">
    <property type="term" value="P:pyridine nucleotide biosynthetic process"/>
    <property type="evidence" value="ECO:0007669"/>
    <property type="project" value="UniProtKB-KW"/>
</dbReference>
<dbReference type="GO" id="GO:0046872">
    <property type="term" value="F:metal ion binding"/>
    <property type="evidence" value="ECO:0007669"/>
    <property type="project" value="UniProtKB-KW"/>
</dbReference>
<dbReference type="Proteomes" id="UP000007468">
    <property type="component" value="Chromosome"/>
</dbReference>
<comment type="similarity">
    <text evidence="1">Belongs to the isochorismatase family.</text>
</comment>
<dbReference type="PATRIC" id="fig|546269.5.peg.1160"/>
<proteinExistence type="inferred from homology"/>
<dbReference type="SUPFAM" id="SSF52499">
    <property type="entry name" value="Isochorismatase-like hydrolases"/>
    <property type="match status" value="1"/>
</dbReference>
<evidence type="ECO:0000256" key="1">
    <source>
        <dbReference type="ARBA" id="ARBA00006336"/>
    </source>
</evidence>
<evidence type="ECO:0000256" key="2">
    <source>
        <dbReference type="ARBA" id="ARBA00022642"/>
    </source>
</evidence>
<organism evidence="9 10">
    <name type="scientific">Filifactor alocis (strain ATCC 35896 / CCUG 47790 / D40 B5)</name>
    <name type="common">Fusobacterium alocis</name>
    <dbReference type="NCBI Taxonomy" id="546269"/>
    <lineage>
        <taxon>Bacteria</taxon>
        <taxon>Bacillati</taxon>
        <taxon>Bacillota</taxon>
        <taxon>Clostridia</taxon>
        <taxon>Peptostreptococcales</taxon>
        <taxon>Filifactoraceae</taxon>
        <taxon>Filifactor</taxon>
    </lineage>
</organism>
<evidence type="ECO:0000256" key="6">
    <source>
        <dbReference type="ARBA" id="ARBA00039017"/>
    </source>
</evidence>
<keyword evidence="3" id="KW-0479">Metal-binding</keyword>
<dbReference type="EC" id="3.5.1.19" evidence="6"/>
<dbReference type="eggNOG" id="COG1335">
    <property type="taxonomic scope" value="Bacteria"/>
</dbReference>
<protein>
    <recommendedName>
        <fullName evidence="6">nicotinamidase</fullName>
        <ecNumber evidence="6">3.5.1.19</ecNumber>
    </recommendedName>
    <alternativeName>
        <fullName evidence="7">Nicotinamide deamidase</fullName>
    </alternativeName>
</protein>
<dbReference type="Pfam" id="PF00857">
    <property type="entry name" value="Isochorismatase"/>
    <property type="match status" value="1"/>
</dbReference>
<dbReference type="AlphaFoldDB" id="D6GPQ6"/>
<dbReference type="CDD" id="cd00431">
    <property type="entry name" value="cysteine_hydrolases"/>
    <property type="match status" value="1"/>
</dbReference>
<evidence type="ECO:0000256" key="7">
    <source>
        <dbReference type="ARBA" id="ARBA00043224"/>
    </source>
</evidence>
<dbReference type="GO" id="GO:0008936">
    <property type="term" value="F:nicotinamidase activity"/>
    <property type="evidence" value="ECO:0007669"/>
    <property type="project" value="UniProtKB-EC"/>
</dbReference>
<evidence type="ECO:0000256" key="5">
    <source>
        <dbReference type="ARBA" id="ARBA00037900"/>
    </source>
</evidence>
<accession>D6GPQ6</accession>
<evidence type="ECO:0000313" key="9">
    <source>
        <dbReference type="EMBL" id="EFE28759.1"/>
    </source>
</evidence>
<evidence type="ECO:0000259" key="8">
    <source>
        <dbReference type="Pfam" id="PF00857"/>
    </source>
</evidence>
<keyword evidence="4" id="KW-0378">Hydrolase</keyword>